<dbReference type="InterPro" id="IPR036116">
    <property type="entry name" value="FN3_sf"/>
</dbReference>
<dbReference type="InParanoid" id="A0A1X7UFS5"/>
<evidence type="ECO:0000313" key="5">
    <source>
        <dbReference type="EnsemblMetazoa" id="Aqu2.1.26819_001"/>
    </source>
</evidence>
<dbReference type="SUPFAM" id="SSF49265">
    <property type="entry name" value="Fibronectin type III"/>
    <property type="match status" value="1"/>
</dbReference>
<evidence type="ECO:0008006" key="6">
    <source>
        <dbReference type="Google" id="ProtNLM"/>
    </source>
</evidence>
<evidence type="ECO:0000256" key="2">
    <source>
        <dbReference type="SAM" id="SignalP"/>
    </source>
</evidence>
<reference evidence="5" key="1">
    <citation type="submission" date="2017-05" db="UniProtKB">
        <authorList>
            <consortium name="EnsemblMetazoa"/>
        </authorList>
    </citation>
    <scope>IDENTIFICATION</scope>
</reference>
<accession>A0A1X7UFS5</accession>
<evidence type="ECO:0000256" key="1">
    <source>
        <dbReference type="SAM" id="Phobius"/>
    </source>
</evidence>
<keyword evidence="1" id="KW-0812">Transmembrane</keyword>
<protein>
    <recommendedName>
        <fullName evidence="6">Ig-like domain-containing protein</fullName>
    </recommendedName>
</protein>
<evidence type="ECO:0000259" key="4">
    <source>
        <dbReference type="PROSITE" id="PS50853"/>
    </source>
</evidence>
<dbReference type="InterPro" id="IPR013783">
    <property type="entry name" value="Ig-like_fold"/>
</dbReference>
<dbReference type="AlphaFoldDB" id="A0A1X7UFS5"/>
<dbReference type="InterPro" id="IPR036179">
    <property type="entry name" value="Ig-like_dom_sf"/>
</dbReference>
<dbReference type="InterPro" id="IPR007110">
    <property type="entry name" value="Ig-like_dom"/>
</dbReference>
<feature type="signal peptide" evidence="2">
    <location>
        <begin position="1"/>
        <end position="23"/>
    </location>
</feature>
<dbReference type="PROSITE" id="PS50853">
    <property type="entry name" value="FN3"/>
    <property type="match status" value="1"/>
</dbReference>
<feature type="transmembrane region" description="Helical" evidence="1">
    <location>
        <begin position="433"/>
        <end position="455"/>
    </location>
</feature>
<dbReference type="EnsemblMetazoa" id="Aqu2.1.26819_001">
    <property type="protein sequence ID" value="Aqu2.1.26819_001"/>
    <property type="gene ID" value="Aqu2.1.26819"/>
</dbReference>
<feature type="domain" description="Fibronectin type-III" evidence="4">
    <location>
        <begin position="128"/>
        <end position="218"/>
    </location>
</feature>
<dbReference type="InterPro" id="IPR003961">
    <property type="entry name" value="FN3_dom"/>
</dbReference>
<dbReference type="SUPFAM" id="SSF48726">
    <property type="entry name" value="Immunoglobulin"/>
    <property type="match status" value="1"/>
</dbReference>
<feature type="domain" description="Ig-like" evidence="3">
    <location>
        <begin position="15"/>
        <end position="105"/>
    </location>
</feature>
<evidence type="ECO:0000259" key="3">
    <source>
        <dbReference type="PROSITE" id="PS50835"/>
    </source>
</evidence>
<dbReference type="OrthoDB" id="65481at2759"/>
<dbReference type="Gene3D" id="2.60.40.10">
    <property type="entry name" value="Immunoglobulins"/>
    <property type="match status" value="1"/>
</dbReference>
<name>A0A1X7UFS5_AMPQE</name>
<sequence length="498" mass="54205">MTRVINLWLWLAVMPFLTDLVKSGVEVTFTSTPDPPTIDEGNTVVFNCSSNHSLVTISWLLNKTVSASSLTSRGVIVNGVGTPVSSLIMPGLVDPFNNTEVQCVAFGYGIGHFSPSSVILRVQGVLSEVGNLSCKQTDDDCIECSWEAPFTIQHYIVNIDIANIEKTETLISNSTTVSYCPKQYCQQYGQYNISVAADSSAGLSAATVSFDIVDLRPSSTWENVHILNSSTRQGQWNFTFTASTTSFLAGDYNIIAHFNDTTNASGNAKVNHQGQVSGTIRTGKIDKRKWNMLISLEYGTSILISEPVEINTFGVQESNVTVEDLKICVGVEFIDGSDTMECLVEYKCSSGHNHGTISITRENPCVCTKEVNPSNYTVTLYVGCFNEPDKIFAVWDIIVMETISVIISPSSSFGLPSSTTPADANEASFPTGLVIALVSVVIFIIIVIGIVMAFFSTKKNRFGIGKASKKKHEHNDKETRFRATLVIPLESSGQDKVL</sequence>
<organism evidence="5">
    <name type="scientific">Amphimedon queenslandica</name>
    <name type="common">Sponge</name>
    <dbReference type="NCBI Taxonomy" id="400682"/>
    <lineage>
        <taxon>Eukaryota</taxon>
        <taxon>Metazoa</taxon>
        <taxon>Porifera</taxon>
        <taxon>Demospongiae</taxon>
        <taxon>Heteroscleromorpha</taxon>
        <taxon>Haplosclerida</taxon>
        <taxon>Niphatidae</taxon>
        <taxon>Amphimedon</taxon>
    </lineage>
</organism>
<keyword evidence="1" id="KW-0472">Membrane</keyword>
<proteinExistence type="predicted"/>
<keyword evidence="1" id="KW-1133">Transmembrane helix</keyword>
<keyword evidence="2" id="KW-0732">Signal</keyword>
<dbReference type="PROSITE" id="PS50835">
    <property type="entry name" value="IG_LIKE"/>
    <property type="match status" value="1"/>
</dbReference>
<feature type="chain" id="PRO_5013005156" description="Ig-like domain-containing protein" evidence="2">
    <location>
        <begin position="24"/>
        <end position="498"/>
    </location>
</feature>